<dbReference type="PANTHER" id="PTHR11005">
    <property type="entry name" value="LYSOSOMAL ACID LIPASE-RELATED"/>
    <property type="match status" value="1"/>
</dbReference>
<dbReference type="AlphaFoldDB" id="A0A5C7HEK2"/>
<dbReference type="EMBL" id="VAHF01000009">
    <property type="protein sequence ID" value="TXG55434.1"/>
    <property type="molecule type" value="Genomic_DNA"/>
</dbReference>
<proteinExistence type="predicted"/>
<reference evidence="3" key="1">
    <citation type="journal article" date="2019" name="Gigascience">
        <title>De novo genome assembly of the endangered Acer yangbiense, a plant species with extremely small populations endemic to Yunnan Province, China.</title>
        <authorList>
            <person name="Yang J."/>
            <person name="Wariss H.M."/>
            <person name="Tao L."/>
            <person name="Zhang R."/>
            <person name="Yun Q."/>
            <person name="Hollingsworth P."/>
            <person name="Dao Z."/>
            <person name="Luo G."/>
            <person name="Guo H."/>
            <person name="Ma Y."/>
            <person name="Sun W."/>
        </authorList>
    </citation>
    <scope>NUCLEOTIDE SEQUENCE [LARGE SCALE GENOMIC DNA]</scope>
    <source>
        <strain evidence="3">cv. Malutang</strain>
    </source>
</reference>
<dbReference type="InterPro" id="IPR029058">
    <property type="entry name" value="AB_hydrolase_fold"/>
</dbReference>
<dbReference type="Gene3D" id="3.40.50.1820">
    <property type="entry name" value="alpha/beta hydrolase"/>
    <property type="match status" value="2"/>
</dbReference>
<dbReference type="Pfam" id="PF04083">
    <property type="entry name" value="Abhydro_lipase"/>
    <property type="match status" value="2"/>
</dbReference>
<dbReference type="GO" id="GO:0006629">
    <property type="term" value="P:lipid metabolic process"/>
    <property type="evidence" value="ECO:0007669"/>
    <property type="project" value="InterPro"/>
</dbReference>
<keyword evidence="3" id="KW-1185">Reference proteome</keyword>
<organism evidence="2 3">
    <name type="scientific">Acer yangbiense</name>
    <dbReference type="NCBI Taxonomy" id="1000413"/>
    <lineage>
        <taxon>Eukaryota</taxon>
        <taxon>Viridiplantae</taxon>
        <taxon>Streptophyta</taxon>
        <taxon>Embryophyta</taxon>
        <taxon>Tracheophyta</taxon>
        <taxon>Spermatophyta</taxon>
        <taxon>Magnoliopsida</taxon>
        <taxon>eudicotyledons</taxon>
        <taxon>Gunneridae</taxon>
        <taxon>Pentapetalae</taxon>
        <taxon>rosids</taxon>
        <taxon>malvids</taxon>
        <taxon>Sapindales</taxon>
        <taxon>Sapindaceae</taxon>
        <taxon>Hippocastanoideae</taxon>
        <taxon>Acereae</taxon>
        <taxon>Acer</taxon>
    </lineage>
</organism>
<feature type="domain" description="Partial AB-hydrolase lipase" evidence="1">
    <location>
        <begin position="604"/>
        <end position="660"/>
    </location>
</feature>
<gene>
    <name evidence="2" type="ORF">EZV62_020690</name>
</gene>
<dbReference type="Proteomes" id="UP000323000">
    <property type="component" value="Chromosome 9"/>
</dbReference>
<name>A0A5C7HEK2_9ROSI</name>
<feature type="domain" description="Partial AB-hydrolase lipase" evidence="1">
    <location>
        <begin position="221"/>
        <end position="277"/>
    </location>
</feature>
<comment type="caution">
    <text evidence="2">The sequence shown here is derived from an EMBL/GenBank/DDBJ whole genome shotgun (WGS) entry which is preliminary data.</text>
</comment>
<evidence type="ECO:0000313" key="2">
    <source>
        <dbReference type="EMBL" id="TXG55434.1"/>
    </source>
</evidence>
<dbReference type="SUPFAM" id="SSF53474">
    <property type="entry name" value="alpha/beta-Hydrolases"/>
    <property type="match status" value="2"/>
</dbReference>
<dbReference type="OrthoDB" id="9974421at2759"/>
<evidence type="ECO:0000259" key="1">
    <source>
        <dbReference type="Pfam" id="PF04083"/>
    </source>
</evidence>
<dbReference type="InterPro" id="IPR006693">
    <property type="entry name" value="AB_hydrolase_lipase"/>
</dbReference>
<protein>
    <recommendedName>
        <fullName evidence="1">Partial AB-hydrolase lipase domain-containing protein</fullName>
    </recommendedName>
</protein>
<accession>A0A5C7HEK2</accession>
<sequence>MQRLRSRGTSLFGSIAAPLIKKKAVNTWGAVQDTYVSTKLKDNSQLGHAEVKKLVDPGSSAAATIATAGTTLVIGDDQCDWNSIQDEIYVSDFYNNSYGLGWRGGRWYATRKFRREQMKLLGQIKPKRWQLAKINPTGWQFQFLRRPLTRSRASESSSTKTSEKTLKVKDSTTAHTPIKIHQSLILLSGSAVASNQLFPHKAQDGMDALAAATDDGICITLVKTQGYACEEHTVTTQDGYILSMQRIPVGGSGGVPGKKPPVLLQHGLLSDAATWLLLPSDQALAFVLADNGFDVWLANTRGTKYSHGHTPLSANDSSYWNWSWDELVTYELPAMFRYVYKKTGQKLHYVGHSQGTLIALAALSKDKTLLNMWRSASLLAPLAYAGKMTSQFTRAAAEDVIANVPYWLDVQEFDLLGTAAIQLIVDACKKPGVDCSDLQSAIAGHNCCLNPSSSVALLAHGEPSSTKNIIHFSQMVTNGTFTMYDYNDENENRKFYGQPTPPAYKLENIPNDFPLYLFHGGADALCDVQDVQLLLDGLKYHNRNNLWVKYIDQYAHIDFVIGYNMVGTRTKLFSVSGVTAASGEEDAKAALSPTGSDDGICGSMVETQSYACEEHTVTTQDGYILSMQRIPSGRSGETSGNKPPVLLQHGLLMDAITWLLLPPEQSLAFLLADNGYDVWLANTRGTKYSRGHVSLSPDDSIYWDWTWDELVAYDLPATVQYVHDQTGQKLHYVGHSLGTLIALASFSEDQLMNNLRSAALLSPIAYVGQVTSPLARNAAENFLAEGLYWLGLDEFDPKGKAVIKLLKAICAKPGVDCTNLLTSFTGQNCCLNSTIVDVFLDHEPQATATKNMIHIAQMIRTGTITMYDYDDEGENMKHYGQANPPAYNMTSIPNDFPLFLGYGGADALSDVNDVKLLLDSLKDHDGDKLVTLYRDDYAHADYVMAENAKQVVYDPLMAFFKLQ</sequence>
<evidence type="ECO:0000313" key="3">
    <source>
        <dbReference type="Proteomes" id="UP000323000"/>
    </source>
</evidence>
<dbReference type="FunFam" id="3.40.50.1820:FF:000126">
    <property type="entry name" value="Lipase"/>
    <property type="match status" value="2"/>
</dbReference>